<dbReference type="Pfam" id="PF07727">
    <property type="entry name" value="RVT_2"/>
    <property type="match status" value="1"/>
</dbReference>
<evidence type="ECO:0000259" key="1">
    <source>
        <dbReference type="Pfam" id="PF07727"/>
    </source>
</evidence>
<gene>
    <name evidence="2" type="ORF">O181_091328</name>
</gene>
<organism evidence="2 3">
    <name type="scientific">Austropuccinia psidii MF-1</name>
    <dbReference type="NCBI Taxonomy" id="1389203"/>
    <lineage>
        <taxon>Eukaryota</taxon>
        <taxon>Fungi</taxon>
        <taxon>Dikarya</taxon>
        <taxon>Basidiomycota</taxon>
        <taxon>Pucciniomycotina</taxon>
        <taxon>Pucciniomycetes</taxon>
        <taxon>Pucciniales</taxon>
        <taxon>Sphaerophragmiaceae</taxon>
        <taxon>Austropuccinia</taxon>
    </lineage>
</organism>
<protein>
    <recommendedName>
        <fullName evidence="1">Reverse transcriptase Ty1/copia-type domain-containing protein</fullName>
    </recommendedName>
</protein>
<evidence type="ECO:0000313" key="3">
    <source>
        <dbReference type="Proteomes" id="UP000765509"/>
    </source>
</evidence>
<dbReference type="InterPro" id="IPR013103">
    <property type="entry name" value="RVT_2"/>
</dbReference>
<keyword evidence="3" id="KW-1185">Reference proteome</keyword>
<dbReference type="EMBL" id="AVOT02057530">
    <property type="protein sequence ID" value="MBW0551613.1"/>
    <property type="molecule type" value="Genomic_DNA"/>
</dbReference>
<dbReference type="AlphaFoldDB" id="A0A9Q3P7F0"/>
<reference evidence="2" key="1">
    <citation type="submission" date="2021-03" db="EMBL/GenBank/DDBJ databases">
        <title>Draft genome sequence of rust myrtle Austropuccinia psidii MF-1, a brazilian biotype.</title>
        <authorList>
            <person name="Quecine M.C."/>
            <person name="Pachon D.M.R."/>
            <person name="Bonatelli M.L."/>
            <person name="Correr F.H."/>
            <person name="Franceschini L.M."/>
            <person name="Leite T.F."/>
            <person name="Margarido G.R.A."/>
            <person name="Almeida C.A."/>
            <person name="Ferrarezi J.A."/>
            <person name="Labate C.A."/>
        </authorList>
    </citation>
    <scope>NUCLEOTIDE SEQUENCE</scope>
    <source>
        <strain evidence="2">MF-1</strain>
    </source>
</reference>
<evidence type="ECO:0000313" key="2">
    <source>
        <dbReference type="EMBL" id="MBW0551613.1"/>
    </source>
</evidence>
<dbReference type="Proteomes" id="UP000765509">
    <property type="component" value="Unassembled WGS sequence"/>
</dbReference>
<feature type="domain" description="Reverse transcriptase Ty1/copia-type" evidence="1">
    <location>
        <begin position="15"/>
        <end position="105"/>
    </location>
</feature>
<comment type="caution">
    <text evidence="2">The sequence shown here is derived from an EMBL/GenBank/DDBJ whole genome shotgun (WGS) entry which is preliminary data.</text>
</comment>
<accession>A0A9Q3P7F0</accession>
<proteinExistence type="predicted"/>
<sequence length="163" mass="19168">MRNVHPKIGLSPCQTDPCLFYSPEANKEMLLYVHFNDLIFEGSWNEKFKMKIKSYFDMDKLGKVKYALRIWISQKDDYISLIQDKFIKNILQEFQLINSQHTNFPLPGNIKSFRTIPSKEINLPFNYQREIGLLQYLVQCTRPDLAFATSFLSQSLENPKALH</sequence>
<name>A0A9Q3P7F0_9BASI</name>